<dbReference type="InterPro" id="IPR011989">
    <property type="entry name" value="ARM-like"/>
</dbReference>
<dbReference type="Gene3D" id="1.25.10.10">
    <property type="entry name" value="Leucine-rich Repeat Variant"/>
    <property type="match status" value="1"/>
</dbReference>
<evidence type="ECO:0000256" key="4">
    <source>
        <dbReference type="ARBA" id="ARBA00023242"/>
    </source>
</evidence>
<feature type="domain" description="MMS19 C-terminal" evidence="6">
    <location>
        <begin position="570"/>
        <end position="1057"/>
    </location>
</feature>
<evidence type="ECO:0000256" key="2">
    <source>
        <dbReference type="ARBA" id="ARBA00009340"/>
    </source>
</evidence>
<keyword evidence="5" id="KW-0234">DNA repair</keyword>
<dbReference type="GO" id="GO:0097361">
    <property type="term" value="C:cytosolic [4Fe-4S] assembly targeting complex"/>
    <property type="evidence" value="ECO:0007669"/>
    <property type="project" value="UniProtKB-UniRule"/>
</dbReference>
<dbReference type="InterPro" id="IPR039920">
    <property type="entry name" value="MMS19"/>
</dbReference>
<proteinExistence type="inferred from homology"/>
<accession>A0A9W8EC38</accession>
<dbReference type="InterPro" id="IPR016024">
    <property type="entry name" value="ARM-type_fold"/>
</dbReference>
<dbReference type="Pfam" id="PF14500">
    <property type="entry name" value="MMS19_N"/>
    <property type="match status" value="1"/>
</dbReference>
<dbReference type="EMBL" id="JANBQB010000597">
    <property type="protein sequence ID" value="KAJ1974864.1"/>
    <property type="molecule type" value="Genomic_DNA"/>
</dbReference>
<dbReference type="GO" id="GO:0006281">
    <property type="term" value="P:DNA repair"/>
    <property type="evidence" value="ECO:0007669"/>
    <property type="project" value="UniProtKB-UniRule"/>
</dbReference>
<protein>
    <recommendedName>
        <fullName evidence="5">MMS19 nucleotide excision repair protein</fullName>
    </recommendedName>
</protein>
<dbReference type="Pfam" id="PF12460">
    <property type="entry name" value="MMS19_C"/>
    <property type="match status" value="1"/>
</dbReference>
<comment type="caution">
    <text evidence="8">The sequence shown here is derived from an EMBL/GenBank/DDBJ whole genome shotgun (WGS) entry which is preliminary data.</text>
</comment>
<dbReference type="GO" id="GO:0051604">
    <property type="term" value="P:protein maturation"/>
    <property type="evidence" value="ECO:0007669"/>
    <property type="project" value="UniProtKB-UniRule"/>
</dbReference>
<sequence length="1103" mass="119670">MDSNLVQAYILSLDTINDHGSQDQALQAIVGVVESGQGSLLSLVQALEEPLTSDRPDQRAKGIKLLASVVGRVQREKIPHAAVKFLVNFFCERLADTTCVPWLIEGLLTIIALPGFTSDFAVDVTQSLFGKVHIQSFQQTTRLQIFKLIQALLDGHLSAIQQCCPQLAVDFMQAMDGEKDPRNLMVCFTLFPVVVQSFALQGQEEELFEIVFCYFPITFKPPPGDTLGITADQLKQALRRCITAVPAFGPYAVDPLVGKLSSTSGTAKLDALQTLTDSLSVYALTDIEPHVTELVSVIREELYQSPDQMLAQKCLATLTALFGKIADPCHIEDALEAAPHPGLRLVIDDLIEQVADHKLTKARISGQIIKCACQSSLYQCVVANRLLIPVLLEKEAQVSGVSDQQIILDILWHILAGSSTQDRVVPDNASVVLHRLWASYTERLFTMMAGAIGSLTSHGEPVVTACRALAAAAAIRPLFSSNETHATLLLLQNAYYSAFTVVRPALLDILAGVVRQHPTQGLAVSSEFLGQRMPLVYDTSRIDAELPWVVAMVRELGLVPALTQPFLAKLLATLQPAANVYPIPAACVSYTQQVLKTLHTLLGSIDVAAHETWIVEVVVPTLVARGVSPTIHLMDVVHAMLIEHSSPGTTPSQAVIISAYTTAANLGHLADCLALVVGGLPVPAQQGVLQSMHGLYFNQDATLLAQGQVATAVVSGDHWLVFDPLASSIPVPTHAGGQTITSAVMTLHHEQQRTMLLFAAMFSMLDPAVNLPVKDESQWADDLVTQALAMPHAEFVTALALCLASWLNKAPIEQSQAVIDLVMPRLVATANAPDSSHPDSVPRAAVLLYQWVAKAWIVRNANAQQTQTFAQQLVAWLNQPTTATVAAQGFQTIAGTHAFALTKPARAHVKRFYHQRFFHLCVPLLVQSFRALSSSSHQSFSTAASTGHDAIKAAYLQALAHLIDSVPKQVLLTELPPLMPMLLSALTVATPNPYLRINTCHTLYVIAIDAPKVLAEHIQTIVPTLVRVASTTRDATTGQPCPMALRTAALKCLGVLPDHLDYTVLHPYRAQVIKDLIRALDDPKRLVRQEAVQCRNKWLIAMG</sequence>
<dbReference type="InterPro" id="IPR024687">
    <property type="entry name" value="MMS19_C"/>
</dbReference>
<dbReference type="OrthoDB" id="342900at2759"/>
<evidence type="ECO:0000313" key="9">
    <source>
        <dbReference type="Proteomes" id="UP001151582"/>
    </source>
</evidence>
<evidence type="ECO:0000313" key="8">
    <source>
        <dbReference type="EMBL" id="KAJ1974864.1"/>
    </source>
</evidence>
<dbReference type="GO" id="GO:0016226">
    <property type="term" value="P:iron-sulfur cluster assembly"/>
    <property type="evidence" value="ECO:0007669"/>
    <property type="project" value="UniProtKB-UniRule"/>
</dbReference>
<reference evidence="8" key="1">
    <citation type="submission" date="2022-07" db="EMBL/GenBank/DDBJ databases">
        <title>Phylogenomic reconstructions and comparative analyses of Kickxellomycotina fungi.</title>
        <authorList>
            <person name="Reynolds N.K."/>
            <person name="Stajich J.E."/>
            <person name="Barry K."/>
            <person name="Grigoriev I.V."/>
            <person name="Crous P."/>
            <person name="Smith M.E."/>
        </authorList>
    </citation>
    <scope>NUCLEOTIDE SEQUENCE</scope>
    <source>
        <strain evidence="8">RSA 567</strain>
    </source>
</reference>
<keyword evidence="3" id="KW-0677">Repeat</keyword>
<comment type="function">
    <text evidence="5">Key component of the cytosolic iron-sulfur protein assembly (CIA) complex, a multiprotein complex that mediates the incorporation of iron-sulfur cluster into apoproteins specifically involved in DNA metabolism and genomic integrity. In the CIA complex, MMS19 acts as an adapter between early-acting CIA components and a subset of cellular target iron-sulfur proteins.</text>
</comment>
<dbReference type="AlphaFoldDB" id="A0A9W8EC38"/>
<gene>
    <name evidence="8" type="ORF">H4R34_004557</name>
</gene>
<dbReference type="GO" id="GO:0005634">
    <property type="term" value="C:nucleus"/>
    <property type="evidence" value="ECO:0007669"/>
    <property type="project" value="UniProtKB-SubCell"/>
</dbReference>
<keyword evidence="9" id="KW-1185">Reference proteome</keyword>
<organism evidence="8 9">
    <name type="scientific">Dimargaris verticillata</name>
    <dbReference type="NCBI Taxonomy" id="2761393"/>
    <lineage>
        <taxon>Eukaryota</taxon>
        <taxon>Fungi</taxon>
        <taxon>Fungi incertae sedis</taxon>
        <taxon>Zoopagomycota</taxon>
        <taxon>Kickxellomycotina</taxon>
        <taxon>Dimargaritomycetes</taxon>
        <taxon>Dimargaritales</taxon>
        <taxon>Dimargaritaceae</taxon>
        <taxon>Dimargaris</taxon>
    </lineage>
</organism>
<evidence type="ECO:0000256" key="5">
    <source>
        <dbReference type="RuleBase" id="RU367072"/>
    </source>
</evidence>
<evidence type="ECO:0000259" key="7">
    <source>
        <dbReference type="Pfam" id="PF14500"/>
    </source>
</evidence>
<comment type="subcellular location">
    <subcellularLocation>
        <location evidence="1 5">Nucleus</location>
    </subcellularLocation>
</comment>
<comment type="similarity">
    <text evidence="2 5">Belongs to the MET18/MMS19 family.</text>
</comment>
<dbReference type="PANTHER" id="PTHR12891:SF0">
    <property type="entry name" value="MMS19 NUCLEOTIDE EXCISION REPAIR PROTEIN HOMOLOG"/>
    <property type="match status" value="1"/>
</dbReference>
<feature type="domain" description="MMS19 N-terminal" evidence="7">
    <location>
        <begin position="44"/>
        <end position="303"/>
    </location>
</feature>
<dbReference type="PANTHER" id="PTHR12891">
    <property type="entry name" value="DNA REPAIR/TRANSCRIPTION PROTEIN MET18/MMS19"/>
    <property type="match status" value="1"/>
</dbReference>
<name>A0A9W8EC38_9FUNG</name>
<evidence type="ECO:0000256" key="1">
    <source>
        <dbReference type="ARBA" id="ARBA00004123"/>
    </source>
</evidence>
<dbReference type="SUPFAM" id="SSF48371">
    <property type="entry name" value="ARM repeat"/>
    <property type="match status" value="1"/>
</dbReference>
<dbReference type="Proteomes" id="UP001151582">
    <property type="component" value="Unassembled WGS sequence"/>
</dbReference>
<evidence type="ECO:0000259" key="6">
    <source>
        <dbReference type="Pfam" id="PF12460"/>
    </source>
</evidence>
<evidence type="ECO:0000256" key="3">
    <source>
        <dbReference type="ARBA" id="ARBA00022737"/>
    </source>
</evidence>
<keyword evidence="5" id="KW-0227">DNA damage</keyword>
<keyword evidence="4 5" id="KW-0539">Nucleus</keyword>
<dbReference type="InterPro" id="IPR029240">
    <property type="entry name" value="MMS19_N"/>
</dbReference>